<dbReference type="EMBL" id="LUGG01000019">
    <property type="protein sequence ID" value="OBZ68742.1"/>
    <property type="molecule type" value="Genomic_DNA"/>
</dbReference>
<keyword evidence="2" id="KW-1185">Reference proteome</keyword>
<protein>
    <submittedName>
        <fullName evidence="1">Uncharacterized protein</fullName>
    </submittedName>
</protein>
<dbReference type="Proteomes" id="UP000092993">
    <property type="component" value="Unassembled WGS sequence"/>
</dbReference>
<organism evidence="1 2">
    <name type="scientific">Grifola frondosa</name>
    <name type="common">Maitake</name>
    <name type="synonym">Polyporus frondosus</name>
    <dbReference type="NCBI Taxonomy" id="5627"/>
    <lineage>
        <taxon>Eukaryota</taxon>
        <taxon>Fungi</taxon>
        <taxon>Dikarya</taxon>
        <taxon>Basidiomycota</taxon>
        <taxon>Agaricomycotina</taxon>
        <taxon>Agaricomycetes</taxon>
        <taxon>Polyporales</taxon>
        <taxon>Grifolaceae</taxon>
        <taxon>Grifola</taxon>
    </lineage>
</organism>
<dbReference type="OrthoDB" id="2747179at2759"/>
<proteinExistence type="predicted"/>
<evidence type="ECO:0000313" key="1">
    <source>
        <dbReference type="EMBL" id="OBZ68742.1"/>
    </source>
</evidence>
<evidence type="ECO:0000313" key="2">
    <source>
        <dbReference type="Proteomes" id="UP000092993"/>
    </source>
</evidence>
<sequence>MTSRSSHRARATSNSLKIVNRSFNIIISKRDKNKWSLDRWVHHQVQNYPSVDVLDPHVEASAQFSAAEPSDEDTAEYLHASIPTGSQLSVKDFRDALEHVRRRTLRLDLRVNRHLGLRPAFGGRIAEKETEFEKMI</sequence>
<name>A0A1C7LVR7_GRIFR</name>
<gene>
    <name evidence="1" type="ORF">A0H81_11118</name>
</gene>
<dbReference type="AlphaFoldDB" id="A0A1C7LVR7"/>
<accession>A0A1C7LVR7</accession>
<reference evidence="1 2" key="1">
    <citation type="submission" date="2016-03" db="EMBL/GenBank/DDBJ databases">
        <title>Whole genome sequencing of Grifola frondosa 9006-11.</title>
        <authorList>
            <person name="Min B."/>
            <person name="Park H."/>
            <person name="Kim J.-G."/>
            <person name="Cho H."/>
            <person name="Oh Y.-L."/>
            <person name="Kong W.-S."/>
            <person name="Choi I.-G."/>
        </authorList>
    </citation>
    <scope>NUCLEOTIDE SEQUENCE [LARGE SCALE GENOMIC DNA]</scope>
    <source>
        <strain evidence="1 2">9006-11</strain>
    </source>
</reference>
<comment type="caution">
    <text evidence="1">The sequence shown here is derived from an EMBL/GenBank/DDBJ whole genome shotgun (WGS) entry which is preliminary data.</text>
</comment>